<evidence type="ECO:0000259" key="1">
    <source>
        <dbReference type="Pfam" id="PF05368"/>
    </source>
</evidence>
<dbReference type="Proteomes" id="UP001595993">
    <property type="component" value="Unassembled WGS sequence"/>
</dbReference>
<dbReference type="InterPro" id="IPR008030">
    <property type="entry name" value="NmrA-like"/>
</dbReference>
<dbReference type="SUPFAM" id="SSF51735">
    <property type="entry name" value="NAD(P)-binding Rossmann-fold domains"/>
    <property type="match status" value="1"/>
</dbReference>
<organism evidence="2 3">
    <name type="scientific">Streptomyces maoxianensis</name>
    <dbReference type="NCBI Taxonomy" id="1459942"/>
    <lineage>
        <taxon>Bacteria</taxon>
        <taxon>Bacillati</taxon>
        <taxon>Actinomycetota</taxon>
        <taxon>Actinomycetes</taxon>
        <taxon>Kitasatosporales</taxon>
        <taxon>Streptomycetaceae</taxon>
        <taxon>Streptomyces</taxon>
    </lineage>
</organism>
<evidence type="ECO:0000313" key="3">
    <source>
        <dbReference type="Proteomes" id="UP001595993"/>
    </source>
</evidence>
<protein>
    <submittedName>
        <fullName evidence="2">NAD(P)H-binding protein</fullName>
    </submittedName>
</protein>
<dbReference type="Pfam" id="PF05368">
    <property type="entry name" value="NmrA"/>
    <property type="match status" value="1"/>
</dbReference>
<comment type="caution">
    <text evidence="2">The sequence shown here is derived from an EMBL/GenBank/DDBJ whole genome shotgun (WGS) entry which is preliminary data.</text>
</comment>
<dbReference type="InterPro" id="IPR051604">
    <property type="entry name" value="Ergot_Alk_Oxidoreductase"/>
</dbReference>
<reference evidence="3" key="1">
    <citation type="journal article" date="2019" name="Int. J. Syst. Evol. Microbiol.">
        <title>The Global Catalogue of Microorganisms (GCM) 10K type strain sequencing project: providing services to taxonomists for standard genome sequencing and annotation.</title>
        <authorList>
            <consortium name="The Broad Institute Genomics Platform"/>
            <consortium name="The Broad Institute Genome Sequencing Center for Infectious Disease"/>
            <person name="Wu L."/>
            <person name="Ma J."/>
        </authorList>
    </citation>
    <scope>NUCLEOTIDE SEQUENCE [LARGE SCALE GENOMIC DNA]</scope>
    <source>
        <strain evidence="3">CGMCC 4.7139</strain>
    </source>
</reference>
<evidence type="ECO:0000313" key="2">
    <source>
        <dbReference type="EMBL" id="MFC4607017.1"/>
    </source>
</evidence>
<dbReference type="Gene3D" id="3.40.50.720">
    <property type="entry name" value="NAD(P)-binding Rossmann-like Domain"/>
    <property type="match status" value="1"/>
</dbReference>
<dbReference type="InterPro" id="IPR036291">
    <property type="entry name" value="NAD(P)-bd_dom_sf"/>
</dbReference>
<dbReference type="PANTHER" id="PTHR43162:SF1">
    <property type="entry name" value="PRESTALK A DIFFERENTIATION PROTEIN A"/>
    <property type="match status" value="1"/>
</dbReference>
<feature type="domain" description="NmrA-like" evidence="1">
    <location>
        <begin position="110"/>
        <end position="232"/>
    </location>
</feature>
<dbReference type="EMBL" id="JBHSFE010000005">
    <property type="protein sequence ID" value="MFC4607017.1"/>
    <property type="molecule type" value="Genomic_DNA"/>
</dbReference>
<gene>
    <name evidence="2" type="ORF">ACFO9E_04150</name>
</gene>
<dbReference type="RefSeq" id="WP_381191716.1">
    <property type="nucleotide sequence ID" value="NZ_JBHSFE010000005.1"/>
</dbReference>
<dbReference type="Gene3D" id="3.90.25.10">
    <property type="entry name" value="UDP-galactose 4-epimerase, domain 1"/>
    <property type="match status" value="1"/>
</dbReference>
<dbReference type="PANTHER" id="PTHR43162">
    <property type="match status" value="1"/>
</dbReference>
<accession>A0ABV9FYW1</accession>
<name>A0ABV9FYW1_9ACTN</name>
<keyword evidence="3" id="KW-1185">Reference proteome</keyword>
<sequence length="278" mass="29445">MAENLKQETVLVTAATGKTGRRVAQRLAARGVDVRAGSRKGEVLFDWEDESTWGPALRGADAAYVAYFPDLAAPGAPEAMRSFGRQAAGNGVRRLVLLSGRGEPEAVVAEGALRESGLDMTVVRASFFAQNFSEGAMSEGVLTGEIPFPAGETAEPFVDADDLADVMVAALTEDGHTGAVHELTGPRLLTFAEVAAEIGRATGREVRYVPVSVEAYTQMLQQYGLPAPDAQWLAGLFGTLLDGHNASLTDGVRQVLGRAPKDFADFARHTARSGVWNA</sequence>
<proteinExistence type="predicted"/>